<proteinExistence type="predicted"/>
<name>A0A9P6MD38_9FUNG</name>
<feature type="non-terminal residue" evidence="1">
    <location>
        <position position="268"/>
    </location>
</feature>
<keyword evidence="2" id="KW-1185">Reference proteome</keyword>
<organism evidence="1 2">
    <name type="scientific">Entomortierella chlamydospora</name>
    <dbReference type="NCBI Taxonomy" id="101097"/>
    <lineage>
        <taxon>Eukaryota</taxon>
        <taxon>Fungi</taxon>
        <taxon>Fungi incertae sedis</taxon>
        <taxon>Mucoromycota</taxon>
        <taxon>Mortierellomycotina</taxon>
        <taxon>Mortierellomycetes</taxon>
        <taxon>Mortierellales</taxon>
        <taxon>Mortierellaceae</taxon>
        <taxon>Entomortierella</taxon>
    </lineage>
</organism>
<protein>
    <submittedName>
        <fullName evidence="1">Uncharacterized protein</fullName>
    </submittedName>
</protein>
<dbReference type="EMBL" id="JAAAID010004499">
    <property type="protein sequence ID" value="KAF9992918.1"/>
    <property type="molecule type" value="Genomic_DNA"/>
</dbReference>
<evidence type="ECO:0000313" key="1">
    <source>
        <dbReference type="EMBL" id="KAF9992918.1"/>
    </source>
</evidence>
<dbReference type="Proteomes" id="UP000703661">
    <property type="component" value="Unassembled WGS sequence"/>
</dbReference>
<gene>
    <name evidence="1" type="ORF">BGZ80_008345</name>
</gene>
<evidence type="ECO:0000313" key="2">
    <source>
        <dbReference type="Proteomes" id="UP000703661"/>
    </source>
</evidence>
<dbReference type="AlphaFoldDB" id="A0A9P6MD38"/>
<accession>A0A9P6MD38</accession>
<comment type="caution">
    <text evidence="1">The sequence shown here is derived from an EMBL/GenBank/DDBJ whole genome shotgun (WGS) entry which is preliminary data.</text>
</comment>
<reference evidence="1" key="1">
    <citation type="journal article" date="2020" name="Fungal Divers.">
        <title>Resolving the Mortierellaceae phylogeny through synthesis of multi-gene phylogenetics and phylogenomics.</title>
        <authorList>
            <person name="Vandepol N."/>
            <person name="Liber J."/>
            <person name="Desiro A."/>
            <person name="Na H."/>
            <person name="Kennedy M."/>
            <person name="Barry K."/>
            <person name="Grigoriev I.V."/>
            <person name="Miller A.N."/>
            <person name="O'Donnell K."/>
            <person name="Stajich J.E."/>
            <person name="Bonito G."/>
        </authorList>
    </citation>
    <scope>NUCLEOTIDE SEQUENCE</scope>
    <source>
        <strain evidence="1">NRRL 2769</strain>
    </source>
</reference>
<sequence>MKQYKLKPWKSESDDLEDISVAPVNDSIENPKVPRRGPRLPAVDRMTKAEMVKALAWEHPFATLDIGTVAANVRSALKIKDVIKDPEVAVKDNEVAEGTIKCLRDIVKEANRTKRRCQQLLGTYIEQFKTKGLTPRDKNFFEHLCPSIPPKNTEGSDSSSILPVIDLNPDRDNDVGSGQTDKQVQFITCFMGYLYSNNFPRQVGVGGIVNDFIARLKEMGLHQPLRGQGEINVKPEFSPTALLRSVSVQLAQELMKMYWYGSYAILDQ</sequence>